<dbReference type="InterPro" id="IPR018604">
    <property type="entry name" value="YycI-like"/>
</dbReference>
<dbReference type="KEGG" id="xak:KIMC2_11280"/>
<organism evidence="3 4">
    <name type="scientific">Xylocopilactobacillus apis</name>
    <dbReference type="NCBI Taxonomy" id="2932183"/>
    <lineage>
        <taxon>Bacteria</taxon>
        <taxon>Bacillati</taxon>
        <taxon>Bacillota</taxon>
        <taxon>Bacilli</taxon>
        <taxon>Lactobacillales</taxon>
        <taxon>Lactobacillaceae</taxon>
        <taxon>Xylocopilactobacillus</taxon>
    </lineage>
</organism>
<feature type="domain" description="Regulatory protein YycH-like" evidence="2">
    <location>
        <begin position="36"/>
        <end position="250"/>
    </location>
</feature>
<gene>
    <name evidence="3" type="ORF">KIMC2_11280</name>
</gene>
<keyword evidence="4" id="KW-1185">Reference proteome</keyword>
<reference evidence="3 4" key="1">
    <citation type="journal article" date="2023" name="Microbiol. Spectr.">
        <title>Symbiosis of Carpenter Bees with Uncharacterized Lactic Acid Bacteria Showing NAD Auxotrophy.</title>
        <authorList>
            <person name="Kawasaki S."/>
            <person name="Ozawa K."/>
            <person name="Mori T."/>
            <person name="Yamamoto A."/>
            <person name="Ito M."/>
            <person name="Ohkuma M."/>
            <person name="Sakamoto M."/>
            <person name="Matsutani M."/>
        </authorList>
    </citation>
    <scope>NUCLEOTIDE SEQUENCE [LARGE SCALE GENOMIC DNA]</scope>
    <source>
        <strain evidence="3 4">KimC2</strain>
    </source>
</reference>
<protein>
    <recommendedName>
        <fullName evidence="2">Regulatory protein YycH-like domain-containing protein</fullName>
    </recommendedName>
</protein>
<dbReference type="Pfam" id="PF09648">
    <property type="entry name" value="YycI"/>
    <property type="match status" value="1"/>
</dbReference>
<keyword evidence="1" id="KW-0472">Membrane</keyword>
<proteinExistence type="predicted"/>
<name>A0AAU9DEH3_9LACO</name>
<accession>A0AAU9DEH3</accession>
<evidence type="ECO:0000313" key="3">
    <source>
        <dbReference type="EMBL" id="BDR56566.1"/>
    </source>
</evidence>
<feature type="transmembrane region" description="Helical" evidence="1">
    <location>
        <begin position="7"/>
        <end position="25"/>
    </location>
</feature>
<keyword evidence="1" id="KW-0812">Transmembrane</keyword>
<keyword evidence="1" id="KW-1133">Transmembrane helix</keyword>
<sequence length="259" mass="29916">MNFKKIELVFIFVFFFLDLFLFFNFKQSTNVQTISEKETTVADTIDEMRKDNISIPKVSSKREQKGYLLSYSHVGGANSEGSDSNNSNLKQKTVILNTPLSLKKNKIEVLKKFVRNSHEVPNGKDYEYSDNLSSDKHIVFVQKFKENFFYDLNGQISFDIKDNIITDFKASHIDSLIESKETEAIISEEDAVVKLYTLNELPNNTRIIWQKLAYSWMLEANNVSVYVPTWFIAVQNKRTKSVTIEKINAFTGAPWKANF</sequence>
<evidence type="ECO:0000256" key="1">
    <source>
        <dbReference type="SAM" id="Phobius"/>
    </source>
</evidence>
<dbReference type="AlphaFoldDB" id="A0AAU9DEH3"/>
<dbReference type="Proteomes" id="UP001321804">
    <property type="component" value="Chromosome"/>
</dbReference>
<dbReference type="GO" id="GO:0016020">
    <property type="term" value="C:membrane"/>
    <property type="evidence" value="ECO:0007669"/>
    <property type="project" value="InterPro"/>
</dbReference>
<dbReference type="RefSeq" id="WP_317694831.1">
    <property type="nucleotide sequence ID" value="NZ_AP026801.1"/>
</dbReference>
<evidence type="ECO:0000259" key="2">
    <source>
        <dbReference type="Pfam" id="PF09648"/>
    </source>
</evidence>
<dbReference type="EMBL" id="AP026801">
    <property type="protein sequence ID" value="BDR56566.1"/>
    <property type="molecule type" value="Genomic_DNA"/>
</dbReference>
<evidence type="ECO:0000313" key="4">
    <source>
        <dbReference type="Proteomes" id="UP001321804"/>
    </source>
</evidence>
<dbReference type="Gene3D" id="2.40.128.690">
    <property type="entry name" value="YycH protein, domain 3-like"/>
    <property type="match status" value="1"/>
</dbReference>